<evidence type="ECO:0000256" key="4">
    <source>
        <dbReference type="ARBA" id="ARBA00023136"/>
    </source>
</evidence>
<name>A0ABT8CRB3_9FLAO</name>
<sequence>MNELSINTSQNVSIEFVMASLGERMAASLIDLIIKLIYVFSITYILEFFRFSPFAFDGMEQMVISFVVYAPVIFYSLVLESLFNGQTIGKAILKIKVIKIDGYQASFGDFLMRWILRIVELLLFLGLIAILVIIFNDKNQRLGDIVAGTAVISLRNRYRISHTFLQETHRSYEPVFTNVLRFSDNDIRIIRETYNKSLESNDRGLMVQLVQKVETILKITNPYNTPTEFIAVLLKDYNYLTSRIE</sequence>
<evidence type="ECO:0000256" key="1">
    <source>
        <dbReference type="ARBA" id="ARBA00004141"/>
    </source>
</evidence>
<dbReference type="InterPro" id="IPR010432">
    <property type="entry name" value="RDD"/>
</dbReference>
<feature type="transmembrane region" description="Helical" evidence="5">
    <location>
        <begin position="114"/>
        <end position="135"/>
    </location>
</feature>
<keyword evidence="4 5" id="KW-0472">Membrane</keyword>
<evidence type="ECO:0000256" key="2">
    <source>
        <dbReference type="ARBA" id="ARBA00022692"/>
    </source>
</evidence>
<dbReference type="EMBL" id="JAUFQU010000001">
    <property type="protein sequence ID" value="MDN3707038.1"/>
    <property type="molecule type" value="Genomic_DNA"/>
</dbReference>
<feature type="transmembrane region" description="Helical" evidence="5">
    <location>
        <begin position="25"/>
        <end position="46"/>
    </location>
</feature>
<comment type="subcellular location">
    <subcellularLocation>
        <location evidence="1">Membrane</location>
        <topology evidence="1">Multi-pass membrane protein</topology>
    </subcellularLocation>
</comment>
<keyword evidence="2 5" id="KW-0812">Transmembrane</keyword>
<feature type="transmembrane region" description="Helical" evidence="5">
    <location>
        <begin position="58"/>
        <end position="78"/>
    </location>
</feature>
<proteinExistence type="predicted"/>
<gene>
    <name evidence="7" type="ORF">QW060_07805</name>
</gene>
<evidence type="ECO:0000313" key="7">
    <source>
        <dbReference type="EMBL" id="MDN3707038.1"/>
    </source>
</evidence>
<protein>
    <submittedName>
        <fullName evidence="7">RDD family protein</fullName>
    </submittedName>
</protein>
<dbReference type="PANTHER" id="PTHR38480">
    <property type="entry name" value="SLR0254 PROTEIN"/>
    <property type="match status" value="1"/>
</dbReference>
<evidence type="ECO:0000313" key="8">
    <source>
        <dbReference type="Proteomes" id="UP001242368"/>
    </source>
</evidence>
<reference evidence="8" key="1">
    <citation type="journal article" date="2019" name="Int. J. Syst. Evol. Microbiol.">
        <title>The Global Catalogue of Microorganisms (GCM) 10K type strain sequencing project: providing services to taxonomists for standard genome sequencing and annotation.</title>
        <authorList>
            <consortium name="The Broad Institute Genomics Platform"/>
            <consortium name="The Broad Institute Genome Sequencing Center for Infectious Disease"/>
            <person name="Wu L."/>
            <person name="Ma J."/>
        </authorList>
    </citation>
    <scope>NUCLEOTIDE SEQUENCE [LARGE SCALE GENOMIC DNA]</scope>
    <source>
        <strain evidence="8">CECT 7184</strain>
    </source>
</reference>
<keyword evidence="8" id="KW-1185">Reference proteome</keyword>
<feature type="domain" description="RDD" evidence="6">
    <location>
        <begin position="19"/>
        <end position="148"/>
    </location>
</feature>
<dbReference type="PANTHER" id="PTHR38480:SF1">
    <property type="entry name" value="SLR0254 PROTEIN"/>
    <property type="match status" value="1"/>
</dbReference>
<dbReference type="RefSeq" id="WP_290363081.1">
    <property type="nucleotide sequence ID" value="NZ_JAUFQU010000001.1"/>
</dbReference>
<dbReference type="Pfam" id="PF06271">
    <property type="entry name" value="RDD"/>
    <property type="match status" value="1"/>
</dbReference>
<comment type="caution">
    <text evidence="7">The sequence shown here is derived from an EMBL/GenBank/DDBJ whole genome shotgun (WGS) entry which is preliminary data.</text>
</comment>
<evidence type="ECO:0000256" key="3">
    <source>
        <dbReference type="ARBA" id="ARBA00022989"/>
    </source>
</evidence>
<accession>A0ABT8CRB3</accession>
<keyword evidence="3 5" id="KW-1133">Transmembrane helix</keyword>
<organism evidence="7 8">
    <name type="scientific">Paenimyroides ceti</name>
    <dbReference type="NCBI Taxonomy" id="395087"/>
    <lineage>
        <taxon>Bacteria</taxon>
        <taxon>Pseudomonadati</taxon>
        <taxon>Bacteroidota</taxon>
        <taxon>Flavobacteriia</taxon>
        <taxon>Flavobacteriales</taxon>
        <taxon>Flavobacteriaceae</taxon>
        <taxon>Paenimyroides</taxon>
    </lineage>
</organism>
<dbReference type="Proteomes" id="UP001242368">
    <property type="component" value="Unassembled WGS sequence"/>
</dbReference>
<evidence type="ECO:0000256" key="5">
    <source>
        <dbReference type="SAM" id="Phobius"/>
    </source>
</evidence>
<evidence type="ECO:0000259" key="6">
    <source>
        <dbReference type="Pfam" id="PF06271"/>
    </source>
</evidence>